<keyword evidence="2" id="KW-0472">Membrane</keyword>
<evidence type="ECO:0000256" key="1">
    <source>
        <dbReference type="SAM" id="MobiDB-lite"/>
    </source>
</evidence>
<comment type="caution">
    <text evidence="3">The sequence shown here is derived from an EMBL/GenBank/DDBJ whole genome shotgun (WGS) entry which is preliminary data.</text>
</comment>
<evidence type="ECO:0000313" key="4">
    <source>
        <dbReference type="Proteomes" id="UP001229421"/>
    </source>
</evidence>
<keyword evidence="2" id="KW-1133">Transmembrane helix</keyword>
<evidence type="ECO:0000256" key="2">
    <source>
        <dbReference type="SAM" id="Phobius"/>
    </source>
</evidence>
<organism evidence="3 4">
    <name type="scientific">Tagetes erecta</name>
    <name type="common">African marigold</name>
    <dbReference type="NCBI Taxonomy" id="13708"/>
    <lineage>
        <taxon>Eukaryota</taxon>
        <taxon>Viridiplantae</taxon>
        <taxon>Streptophyta</taxon>
        <taxon>Embryophyta</taxon>
        <taxon>Tracheophyta</taxon>
        <taxon>Spermatophyta</taxon>
        <taxon>Magnoliopsida</taxon>
        <taxon>eudicotyledons</taxon>
        <taxon>Gunneridae</taxon>
        <taxon>Pentapetalae</taxon>
        <taxon>asterids</taxon>
        <taxon>campanulids</taxon>
        <taxon>Asterales</taxon>
        <taxon>Asteraceae</taxon>
        <taxon>Asteroideae</taxon>
        <taxon>Heliantheae alliance</taxon>
        <taxon>Tageteae</taxon>
        <taxon>Tagetes</taxon>
    </lineage>
</organism>
<feature type="compositionally biased region" description="Basic residues" evidence="1">
    <location>
        <begin position="45"/>
        <end position="58"/>
    </location>
</feature>
<reference evidence="3" key="1">
    <citation type="journal article" date="2023" name="bioRxiv">
        <title>Improved chromosome-level genome assembly for marigold (Tagetes erecta).</title>
        <authorList>
            <person name="Jiang F."/>
            <person name="Yuan L."/>
            <person name="Wang S."/>
            <person name="Wang H."/>
            <person name="Xu D."/>
            <person name="Wang A."/>
            <person name="Fan W."/>
        </authorList>
    </citation>
    <scope>NUCLEOTIDE SEQUENCE</scope>
    <source>
        <strain evidence="3">WSJ</strain>
        <tissue evidence="3">Leaf</tissue>
    </source>
</reference>
<protein>
    <submittedName>
        <fullName evidence="3">Uncharacterized protein</fullName>
    </submittedName>
</protein>
<evidence type="ECO:0000313" key="3">
    <source>
        <dbReference type="EMBL" id="KAK1434795.1"/>
    </source>
</evidence>
<dbReference type="EMBL" id="JAUHHV010000001">
    <property type="protein sequence ID" value="KAK1434795.1"/>
    <property type="molecule type" value="Genomic_DNA"/>
</dbReference>
<dbReference type="AlphaFoldDB" id="A0AAD8L3E8"/>
<feature type="transmembrane region" description="Helical" evidence="2">
    <location>
        <begin position="6"/>
        <end position="23"/>
    </location>
</feature>
<accession>A0AAD8L3E8</accession>
<keyword evidence="2" id="KW-0812">Transmembrane</keyword>
<dbReference type="Proteomes" id="UP001229421">
    <property type="component" value="Unassembled WGS sequence"/>
</dbReference>
<feature type="region of interest" description="Disordered" evidence="1">
    <location>
        <begin position="45"/>
        <end position="67"/>
    </location>
</feature>
<keyword evidence="4" id="KW-1185">Reference proteome</keyword>
<sequence length="67" mass="7661">MHGRAVSAIIGVLVFVIGVFRYWDKRQKEVLEIKYIFYSAKCGQNHRRHGKGKAHSVHRATAEKSHG</sequence>
<proteinExistence type="predicted"/>
<gene>
    <name evidence="3" type="ORF">QVD17_00549</name>
</gene>
<name>A0AAD8L3E8_TARER</name>